<evidence type="ECO:0008006" key="2">
    <source>
        <dbReference type="Google" id="ProtNLM"/>
    </source>
</evidence>
<evidence type="ECO:0000313" key="1">
    <source>
        <dbReference type="EMBL" id="XBH07074.1"/>
    </source>
</evidence>
<protein>
    <recommendedName>
        <fullName evidence="2">NIL domain-containing protein</fullName>
    </recommendedName>
</protein>
<dbReference type="EMBL" id="CP155447">
    <property type="protein sequence ID" value="XBH07074.1"/>
    <property type="molecule type" value="Genomic_DNA"/>
</dbReference>
<dbReference type="AlphaFoldDB" id="A0AAU7CQ06"/>
<sequence>MEIPQIRPGKVSEQARPMPRVVAFFRNSAQGNLVIQILTTIGIPNDRLGVTPPEQIETGQGMVLSVACPDEKTMARVETICREQGADIHRQRS</sequence>
<name>A0AAU7CQ06_9BACT</name>
<proteinExistence type="predicted"/>
<reference evidence="1" key="1">
    <citation type="submission" date="2024-05" db="EMBL/GenBank/DDBJ databases">
        <title>Planctomycetes of the genus Singulisphaera possess chitinolytic capabilities.</title>
        <authorList>
            <person name="Ivanova A."/>
        </authorList>
    </citation>
    <scope>NUCLEOTIDE SEQUENCE</scope>
    <source>
        <strain evidence="1">Ch08T</strain>
    </source>
</reference>
<accession>A0AAU7CQ06</accession>
<gene>
    <name evidence="1" type="ORF">V5E97_13840</name>
</gene>
<dbReference type="RefSeq" id="WP_015248457.1">
    <property type="nucleotide sequence ID" value="NZ_CP155447.1"/>
</dbReference>
<organism evidence="1">
    <name type="scientific">Singulisphaera sp. Ch08</name>
    <dbReference type="NCBI Taxonomy" id="3120278"/>
    <lineage>
        <taxon>Bacteria</taxon>
        <taxon>Pseudomonadati</taxon>
        <taxon>Planctomycetota</taxon>
        <taxon>Planctomycetia</taxon>
        <taxon>Isosphaerales</taxon>
        <taxon>Isosphaeraceae</taxon>
        <taxon>Singulisphaera</taxon>
    </lineage>
</organism>